<dbReference type="EMBL" id="BDSG01000005">
    <property type="protein sequence ID" value="GBL08845.1"/>
    <property type="molecule type" value="Genomic_DNA"/>
</dbReference>
<gene>
    <name evidence="1" type="ORF">MSj_00321</name>
</gene>
<evidence type="ECO:0000313" key="1">
    <source>
        <dbReference type="EMBL" id="GBL08845.1"/>
    </source>
</evidence>
<accession>A0A2Z6UE67</accession>
<comment type="caution">
    <text evidence="1">The sequence shown here is derived from an EMBL/GenBank/DDBJ whole genome shotgun (WGS) entry which is preliminary data.</text>
</comment>
<sequence length="346" mass="38673">MYVNPCSPHVDASFFSWDEFLEDHRSNPHKLIDWIKQNHPELVEKAKNGNLSPETIGFWQKVLNSELVCVNPRDLHGDVMVTDAIEKESKRTAGIQTLSNVLNTVGVVPIAYAGVGGGVSGVMSAGIVFFLSQSAGNYTSTAASNANPASRLWANVSLWANISLQSVLTLISGVGSEILTNSAQLSNIYADKVVEEHIYATPRRNIAEGERILKKAKVARILSLTQALKNICEGVDRLDELMRKNPNDLEEVEIAFRQITKGIAHIERQLQDVYDQLNQQQGKSRKKNLLTALLNQSNRLVKTIRFGGKQRNTIRQMKSLNDLLISNYYQVMLEPRNPKIVKLTRR</sequence>
<dbReference type="Proteomes" id="UP000248272">
    <property type="component" value="Unassembled WGS sequence"/>
</dbReference>
<proteinExistence type="predicted"/>
<evidence type="ECO:0000313" key="2">
    <source>
        <dbReference type="Proteomes" id="UP000248272"/>
    </source>
</evidence>
<reference evidence="1 2" key="1">
    <citation type="journal article" date="2018" name="Front. Microbiol.">
        <title>Adaptation of the Freshwater Bloom-Forming Cyanobacterium Microcystis aeruginosa to Brackish Water Is Driven by Recent Horizontal Transfer of Sucrose Genes.</title>
        <authorList>
            <person name="Tanabe Y."/>
            <person name="Hodoki Y."/>
            <person name="Sano T."/>
            <person name="Tada K."/>
            <person name="Watanabe M.M."/>
        </authorList>
    </citation>
    <scope>NUCLEOTIDE SEQUENCE [LARGE SCALE GENOMIC DNA]</scope>
    <source>
        <strain evidence="1 2">Sj</strain>
    </source>
</reference>
<name>A0A2Z6UE67_MICAE</name>
<dbReference type="AlphaFoldDB" id="A0A2Z6UE67"/>
<protein>
    <submittedName>
        <fullName evidence="1">Uncharacterized protein</fullName>
    </submittedName>
</protein>
<organism evidence="1 2">
    <name type="scientific">Microcystis aeruginosa Sj</name>
    <dbReference type="NCBI Taxonomy" id="1979544"/>
    <lineage>
        <taxon>Bacteria</taxon>
        <taxon>Bacillati</taxon>
        <taxon>Cyanobacteriota</taxon>
        <taxon>Cyanophyceae</taxon>
        <taxon>Oscillatoriophycideae</taxon>
        <taxon>Chroococcales</taxon>
        <taxon>Microcystaceae</taxon>
        <taxon>Microcystis</taxon>
    </lineage>
</organism>
<dbReference type="RefSeq" id="WP_253256805.1">
    <property type="nucleotide sequence ID" value="NZ_BDSG01000005.1"/>
</dbReference>